<dbReference type="SMART" id="SM00481">
    <property type="entry name" value="POLIIIAc"/>
    <property type="match status" value="1"/>
</dbReference>
<name>A0A938XSQ3_9FIRM</name>
<dbReference type="InterPro" id="IPR004013">
    <property type="entry name" value="PHP_dom"/>
</dbReference>
<dbReference type="Proteomes" id="UP000774000">
    <property type="component" value="Unassembled WGS sequence"/>
</dbReference>
<comment type="caution">
    <text evidence="2">The sequence shown here is derived from an EMBL/GenBank/DDBJ whole genome shotgun (WGS) entry which is preliminary data.</text>
</comment>
<keyword evidence="2" id="KW-0378">Hydrolase</keyword>
<evidence type="ECO:0000259" key="1">
    <source>
        <dbReference type="SMART" id="SM00481"/>
    </source>
</evidence>
<dbReference type="PANTHER" id="PTHR36928">
    <property type="entry name" value="PHOSPHATASE YCDX-RELATED"/>
    <property type="match status" value="1"/>
</dbReference>
<sequence length="250" mass="27947">MRLTADYHTHTLYSHGEGRIKDNIEAAIGQGLSEIAIADHGPKSQSIRRFGVKKAETLLEIKKKIDEYNEYYPEINILAAVEANIINLDGEIDVPVEVLKQLDKVLVGFHLFIRPGDWKSLWGIIVNNAIIGKLRFNNDKIRKMNTELMIKVMDNYEVDIITHPGYQVDIDTKVLATEAAKRNVALEINAKHGFLTEEFLKVAAQEGVKFSLGSDAHTPQQVGEVTPALELVQRLGIPPCSSYKCSIISK</sequence>
<dbReference type="GO" id="GO:0042578">
    <property type="term" value="F:phosphoric ester hydrolase activity"/>
    <property type="evidence" value="ECO:0007669"/>
    <property type="project" value="TreeGrafter"/>
</dbReference>
<accession>A0A938XSQ3</accession>
<evidence type="ECO:0000313" key="2">
    <source>
        <dbReference type="EMBL" id="MBM7556803.1"/>
    </source>
</evidence>
<dbReference type="GO" id="GO:0008270">
    <property type="term" value="F:zinc ion binding"/>
    <property type="evidence" value="ECO:0007669"/>
    <property type="project" value="TreeGrafter"/>
</dbReference>
<proteinExistence type="predicted"/>
<dbReference type="RefSeq" id="WP_204701578.1">
    <property type="nucleotide sequence ID" value="NZ_JAFBDQ010000007.1"/>
</dbReference>
<keyword evidence="3" id="KW-1185">Reference proteome</keyword>
<gene>
    <name evidence="2" type="ORF">JOC47_001654</name>
</gene>
<evidence type="ECO:0000313" key="3">
    <source>
        <dbReference type="Proteomes" id="UP000774000"/>
    </source>
</evidence>
<dbReference type="SUPFAM" id="SSF89550">
    <property type="entry name" value="PHP domain-like"/>
    <property type="match status" value="1"/>
</dbReference>
<dbReference type="InterPro" id="IPR016195">
    <property type="entry name" value="Pol/histidinol_Pase-like"/>
</dbReference>
<feature type="domain" description="Polymerase/histidinol phosphatase N-terminal" evidence="1">
    <location>
        <begin position="5"/>
        <end position="87"/>
    </location>
</feature>
<protein>
    <submittedName>
        <fullName evidence="2">Hydrolase</fullName>
    </submittedName>
</protein>
<dbReference type="Pfam" id="PF02811">
    <property type="entry name" value="PHP"/>
    <property type="match status" value="1"/>
</dbReference>
<dbReference type="InterPro" id="IPR050243">
    <property type="entry name" value="PHP_phosphatase"/>
</dbReference>
<dbReference type="InterPro" id="IPR003141">
    <property type="entry name" value="Pol/His_phosphatase_N"/>
</dbReference>
<dbReference type="PANTHER" id="PTHR36928:SF1">
    <property type="entry name" value="PHOSPHATASE YCDX-RELATED"/>
    <property type="match status" value="1"/>
</dbReference>
<reference evidence="2" key="1">
    <citation type="submission" date="2021-01" db="EMBL/GenBank/DDBJ databases">
        <title>Genomic Encyclopedia of Type Strains, Phase IV (KMG-IV): sequencing the most valuable type-strain genomes for metagenomic binning, comparative biology and taxonomic classification.</title>
        <authorList>
            <person name="Goeker M."/>
        </authorList>
    </citation>
    <scope>NUCLEOTIDE SEQUENCE</scope>
    <source>
        <strain evidence="2">DSM 23230</strain>
    </source>
</reference>
<dbReference type="EMBL" id="JAFBDQ010000007">
    <property type="protein sequence ID" value="MBM7556803.1"/>
    <property type="molecule type" value="Genomic_DNA"/>
</dbReference>
<organism evidence="2 3">
    <name type="scientific">Halanaerobacter jeridensis</name>
    <dbReference type="NCBI Taxonomy" id="706427"/>
    <lineage>
        <taxon>Bacteria</taxon>
        <taxon>Bacillati</taxon>
        <taxon>Bacillota</taxon>
        <taxon>Clostridia</taxon>
        <taxon>Halanaerobiales</taxon>
        <taxon>Halobacteroidaceae</taxon>
        <taxon>Halanaerobacter</taxon>
    </lineage>
</organism>
<dbReference type="AlphaFoldDB" id="A0A938XSQ3"/>
<dbReference type="GO" id="GO:0005829">
    <property type="term" value="C:cytosol"/>
    <property type="evidence" value="ECO:0007669"/>
    <property type="project" value="TreeGrafter"/>
</dbReference>
<dbReference type="Gene3D" id="3.20.20.140">
    <property type="entry name" value="Metal-dependent hydrolases"/>
    <property type="match status" value="1"/>
</dbReference>